<dbReference type="InterPro" id="IPR007922">
    <property type="entry name" value="DciA-like"/>
</dbReference>
<dbReference type="AlphaFoldDB" id="A0A512DZ00"/>
<sequence length="154" mass="16709">MSVPRPLARIVPKVAGKALGKKGMAFGTLITDWATIMGPELARSTLPQKLAFPPGQKEGATLHLKVSGSAALDVQHAEPQLIERINAFFGYRAIARIRLIQGPIPGAPRRPKVQRPMTPEEEAGIQLATSPIEDEDLRESLARLGRAVYAKNSR</sequence>
<evidence type="ECO:0000313" key="3">
    <source>
        <dbReference type="Proteomes" id="UP000321523"/>
    </source>
</evidence>
<name>A0A512DZ00_9PROT</name>
<keyword evidence="3" id="KW-1185">Reference proteome</keyword>
<dbReference type="EMBL" id="BJYZ01000030">
    <property type="protein sequence ID" value="GEO41685.1"/>
    <property type="molecule type" value="Genomic_DNA"/>
</dbReference>
<gene>
    <name evidence="2" type="ORF">SAE02_58330</name>
</gene>
<protein>
    <recommendedName>
        <fullName evidence="4">DUF721 domain-containing protein</fullName>
    </recommendedName>
</protein>
<dbReference type="InterPro" id="IPR010593">
    <property type="entry name" value="DUF1159"/>
</dbReference>
<proteinExistence type="predicted"/>
<dbReference type="PIRSF" id="PIRSF032064">
    <property type="entry name" value="UCP032064"/>
    <property type="match status" value="1"/>
</dbReference>
<dbReference type="Pfam" id="PF05258">
    <property type="entry name" value="DciA"/>
    <property type="match status" value="1"/>
</dbReference>
<dbReference type="OrthoDB" id="7160947at2"/>
<evidence type="ECO:0008006" key="4">
    <source>
        <dbReference type="Google" id="ProtNLM"/>
    </source>
</evidence>
<dbReference type="Proteomes" id="UP000321523">
    <property type="component" value="Unassembled WGS sequence"/>
</dbReference>
<dbReference type="RefSeq" id="WP_044434308.1">
    <property type="nucleotide sequence ID" value="NZ_BJYZ01000030.1"/>
</dbReference>
<organism evidence="2 3">
    <name type="scientific">Skermanella aerolata</name>
    <dbReference type="NCBI Taxonomy" id="393310"/>
    <lineage>
        <taxon>Bacteria</taxon>
        <taxon>Pseudomonadati</taxon>
        <taxon>Pseudomonadota</taxon>
        <taxon>Alphaproteobacteria</taxon>
        <taxon>Rhodospirillales</taxon>
        <taxon>Azospirillaceae</taxon>
        <taxon>Skermanella</taxon>
    </lineage>
</organism>
<comment type="caution">
    <text evidence="2">The sequence shown here is derived from an EMBL/GenBank/DDBJ whole genome shotgun (WGS) entry which is preliminary data.</text>
</comment>
<evidence type="ECO:0000313" key="2">
    <source>
        <dbReference type="EMBL" id="GEO41685.1"/>
    </source>
</evidence>
<feature type="region of interest" description="Disordered" evidence="1">
    <location>
        <begin position="105"/>
        <end position="132"/>
    </location>
</feature>
<accession>A0A512DZ00</accession>
<evidence type="ECO:0000256" key="1">
    <source>
        <dbReference type="SAM" id="MobiDB-lite"/>
    </source>
</evidence>
<reference evidence="2 3" key="1">
    <citation type="submission" date="2019-07" db="EMBL/GenBank/DDBJ databases">
        <title>Whole genome shotgun sequence of Skermanella aerolata NBRC 106429.</title>
        <authorList>
            <person name="Hosoyama A."/>
            <person name="Uohara A."/>
            <person name="Ohji S."/>
            <person name="Ichikawa N."/>
        </authorList>
    </citation>
    <scope>NUCLEOTIDE SEQUENCE [LARGE SCALE GENOMIC DNA]</scope>
    <source>
        <strain evidence="2 3">NBRC 106429</strain>
    </source>
</reference>